<evidence type="ECO:0000256" key="6">
    <source>
        <dbReference type="HAMAP-Rule" id="MF_00347"/>
    </source>
</evidence>
<comment type="similarity">
    <text evidence="6 7">Belongs to the polyphosphate kinase 1 (PPK1) family.</text>
</comment>
<dbReference type="PIRSF" id="PIRSF015589">
    <property type="entry name" value="PP_kinase"/>
    <property type="match status" value="1"/>
</dbReference>
<dbReference type="GO" id="GO:0009358">
    <property type="term" value="C:polyphosphate kinase complex"/>
    <property type="evidence" value="ECO:0007669"/>
    <property type="project" value="InterPro"/>
</dbReference>
<keyword evidence="4 6" id="KW-0418">Kinase</keyword>
<dbReference type="InterPro" id="IPR025198">
    <property type="entry name" value="PPK_N_dom"/>
</dbReference>
<keyword evidence="2 6" id="KW-0808">Transferase</keyword>
<comment type="function">
    <text evidence="6 7">Catalyzes the reversible transfer of the terminal phosphate of ATP to form a long-chain polyphosphate (polyP).</text>
</comment>
<feature type="binding site" evidence="6">
    <location>
        <position position="595"/>
    </location>
    <ligand>
        <name>ATP</name>
        <dbReference type="ChEBI" id="CHEBI:30616"/>
    </ligand>
</feature>
<organism evidence="13 14">
    <name type="scientific">Candidatus Methylacidithermus pantelleriae</name>
    <dbReference type="NCBI Taxonomy" id="2744239"/>
    <lineage>
        <taxon>Bacteria</taxon>
        <taxon>Pseudomonadati</taxon>
        <taxon>Verrucomicrobiota</taxon>
        <taxon>Methylacidiphilae</taxon>
        <taxon>Methylacidiphilales</taxon>
        <taxon>Methylacidiphilaceae</taxon>
        <taxon>Candidatus Methylacidithermus</taxon>
    </lineage>
</organism>
<dbReference type="Pfam" id="PF17941">
    <property type="entry name" value="PP_kinase_C_1"/>
    <property type="match status" value="1"/>
</dbReference>
<evidence type="ECO:0000256" key="8">
    <source>
        <dbReference type="SAM" id="MobiDB-lite"/>
    </source>
</evidence>
<dbReference type="PANTHER" id="PTHR30218">
    <property type="entry name" value="POLYPHOSPHATE KINASE"/>
    <property type="match status" value="1"/>
</dbReference>
<reference evidence="13" key="1">
    <citation type="submission" date="2021-02" db="EMBL/GenBank/DDBJ databases">
        <authorList>
            <person name="Cremers G."/>
            <person name="Picone N."/>
        </authorList>
    </citation>
    <scope>NUCLEOTIDE SEQUENCE</scope>
    <source>
        <strain evidence="13">PQ17</strain>
    </source>
</reference>
<dbReference type="InterPro" id="IPR025200">
    <property type="entry name" value="PPK_C_dom2"/>
</dbReference>
<feature type="compositionally biased region" description="Low complexity" evidence="8">
    <location>
        <begin position="717"/>
        <end position="728"/>
    </location>
</feature>
<dbReference type="NCBIfam" id="NF003921">
    <property type="entry name" value="PRK05443.2-2"/>
    <property type="match status" value="1"/>
</dbReference>
<sequence length="736" mass="84487">MVSQSFANPAYYINRELSWLEFNARVLEEAADPTQPLLERLRFLCIFGTNLDEFFEIRVAGIKQQIENGNEDESLDGLTPSQVFERIHEKVRKLVDEAHRIWLEEIEPQLKKEGICISRVDELSKEEKLWAGRYFEEEVFPVLTPLAIDPSHPFPQLLNKSTNLIVSLRRPSIPHRASYAIVQMPRMLPRLVAILRSESEPYRFIFLQDLIAHFLGSLFPGDEVTRVDGFRITRNSDLYIDDEEAENLLRTVEEELRKRNRGNAVRLEIQADCPVSIENILLEALRLAPVDVYRLKGPLNFLHLEPLVHHEAFSHLRDRPWNPVVPKAVASATDLFELLRKKDLLLHHPYESFRVIVDFLWKAAEDPLVLGIKMTLYRTSGDSPLVQALIRAAELGKQVTALVEIKARFDEANNIQWARRMEEAGIHVVYGLLGLKTHCKMLQIIRKDPDRIRLYVHLGTGNYHPSTARIYEDISLLTTREDLTSEVARLFNTLTGLTRFHGIEKLLVAPFNMATRFRELIAQEAEWARQGKPARIIAKMNSLCDETLIVQLYEASCAGVKIDLIVRGICCLRPGIPHVSENIRVVSIVGRFLEHSRIFYFLHGGNPLVYAGSADWMPRNLYRRVEVVFPIEEPELKTRIEEEILASYLKDCGKARELRPDGSYQRLHPPPGEKPFQAQLYFRQLAREEQALIQKQENPDLSMVPLRKSPLAQPLLSQVSEISSSPSPLETPPQSF</sequence>
<keyword evidence="14" id="KW-1185">Reference proteome</keyword>
<dbReference type="EMBL" id="CAJNOB010000011">
    <property type="protein sequence ID" value="CAF0695418.1"/>
    <property type="molecule type" value="Genomic_DNA"/>
</dbReference>
<dbReference type="GO" id="GO:0006799">
    <property type="term" value="P:polyphosphate biosynthetic process"/>
    <property type="evidence" value="ECO:0007669"/>
    <property type="project" value="UniProtKB-UniRule"/>
</dbReference>
<feature type="binding site" evidence="6">
    <location>
        <position position="378"/>
    </location>
    <ligand>
        <name>Mg(2+)</name>
        <dbReference type="ChEBI" id="CHEBI:18420"/>
    </ligand>
</feature>
<dbReference type="InterPro" id="IPR024953">
    <property type="entry name" value="PP_kinase_middle"/>
</dbReference>
<dbReference type="NCBIfam" id="NF003918">
    <property type="entry name" value="PRK05443.1-2"/>
    <property type="match status" value="1"/>
</dbReference>
<evidence type="ECO:0000259" key="12">
    <source>
        <dbReference type="Pfam" id="PF17941"/>
    </source>
</evidence>
<dbReference type="SUPFAM" id="SSF143724">
    <property type="entry name" value="PHP14-like"/>
    <property type="match status" value="1"/>
</dbReference>
<dbReference type="GO" id="GO:0046872">
    <property type="term" value="F:metal ion binding"/>
    <property type="evidence" value="ECO:0007669"/>
    <property type="project" value="UniProtKB-KW"/>
</dbReference>
<dbReference type="PANTHER" id="PTHR30218:SF0">
    <property type="entry name" value="POLYPHOSPHATE KINASE"/>
    <property type="match status" value="1"/>
</dbReference>
<dbReference type="HAMAP" id="MF_00347">
    <property type="entry name" value="Polyphosphate_kinase"/>
    <property type="match status" value="1"/>
</dbReference>
<evidence type="ECO:0000259" key="11">
    <source>
        <dbReference type="Pfam" id="PF13090"/>
    </source>
</evidence>
<feature type="domain" description="Polyphosphate kinase C-terminal" evidence="12">
    <location>
        <begin position="335"/>
        <end position="497"/>
    </location>
</feature>
<keyword evidence="1 6" id="KW-0597">Phosphoprotein</keyword>
<comment type="caution">
    <text evidence="13">The sequence shown here is derived from an EMBL/GenBank/DDBJ whole genome shotgun (WGS) entry which is preliminary data.</text>
</comment>
<dbReference type="EC" id="2.7.4.1" evidence="6 7"/>
<dbReference type="InterPro" id="IPR036832">
    <property type="entry name" value="PPK_N_dom_sf"/>
</dbReference>
<dbReference type="Gene3D" id="3.30.1840.10">
    <property type="entry name" value="Polyphosphate kinase middle domain"/>
    <property type="match status" value="1"/>
</dbReference>
<evidence type="ECO:0000256" key="7">
    <source>
        <dbReference type="RuleBase" id="RU003800"/>
    </source>
</evidence>
<dbReference type="Pfam" id="PF02503">
    <property type="entry name" value="PP_kinase"/>
    <property type="match status" value="1"/>
</dbReference>
<dbReference type="Pfam" id="PF13089">
    <property type="entry name" value="PP_kinase_N"/>
    <property type="match status" value="1"/>
</dbReference>
<gene>
    <name evidence="6 13" type="primary">ppk</name>
    <name evidence="13" type="ORF">MPNT_190035</name>
</gene>
<keyword evidence="6" id="KW-0479">Metal-binding</keyword>
<evidence type="ECO:0000313" key="14">
    <source>
        <dbReference type="Proteomes" id="UP000663859"/>
    </source>
</evidence>
<evidence type="ECO:0000259" key="9">
    <source>
        <dbReference type="Pfam" id="PF02503"/>
    </source>
</evidence>
<evidence type="ECO:0000256" key="1">
    <source>
        <dbReference type="ARBA" id="ARBA00022553"/>
    </source>
</evidence>
<dbReference type="Gene3D" id="1.20.58.310">
    <property type="entry name" value="Polyphosphate kinase N-terminal domain"/>
    <property type="match status" value="1"/>
</dbReference>
<feature type="binding site" evidence="6">
    <location>
        <position position="567"/>
    </location>
    <ligand>
        <name>ATP</name>
        <dbReference type="ChEBI" id="CHEBI:30616"/>
    </ligand>
</feature>
<keyword evidence="5 6" id="KW-0067">ATP-binding</keyword>
<dbReference type="InterPro" id="IPR036830">
    <property type="entry name" value="PP_kinase_middle_dom_sf"/>
</dbReference>
<protein>
    <recommendedName>
        <fullName evidence="6 7">Polyphosphate kinase</fullName>
        <ecNumber evidence="6 7">2.7.4.1</ecNumber>
    </recommendedName>
    <alternativeName>
        <fullName evidence="6">ATP-polyphosphate phosphotransferase</fullName>
    </alternativeName>
    <alternativeName>
        <fullName evidence="6">Polyphosphoric acid kinase</fullName>
    </alternativeName>
</protein>
<proteinExistence type="inferred from homology"/>
<dbReference type="NCBIfam" id="NF003917">
    <property type="entry name" value="PRK05443.1-1"/>
    <property type="match status" value="1"/>
</dbReference>
<evidence type="ECO:0000256" key="5">
    <source>
        <dbReference type="ARBA" id="ARBA00022840"/>
    </source>
</evidence>
<dbReference type="NCBIfam" id="TIGR03705">
    <property type="entry name" value="poly_P_kin"/>
    <property type="match status" value="1"/>
</dbReference>
<keyword evidence="6" id="KW-0460">Magnesium</keyword>
<feature type="domain" description="Polyphosphate kinase C-terminal" evidence="11">
    <location>
        <begin position="506"/>
        <end position="679"/>
    </location>
</feature>
<feature type="binding site" evidence="6">
    <location>
        <position position="471"/>
    </location>
    <ligand>
        <name>ATP</name>
        <dbReference type="ChEBI" id="CHEBI:30616"/>
    </ligand>
</feature>
<feature type="binding site" evidence="6">
    <location>
        <position position="50"/>
    </location>
    <ligand>
        <name>ATP</name>
        <dbReference type="ChEBI" id="CHEBI:30616"/>
    </ligand>
</feature>
<dbReference type="CDD" id="cd09165">
    <property type="entry name" value="PLDc_PaPPK1_C1_like"/>
    <property type="match status" value="1"/>
</dbReference>
<dbReference type="SUPFAM" id="SSF140356">
    <property type="entry name" value="PPK N-terminal domain-like"/>
    <property type="match status" value="1"/>
</dbReference>
<dbReference type="Gene3D" id="3.30.870.10">
    <property type="entry name" value="Endonuclease Chain A"/>
    <property type="match status" value="2"/>
</dbReference>
<dbReference type="Proteomes" id="UP000663859">
    <property type="component" value="Unassembled WGS sequence"/>
</dbReference>
<keyword evidence="3 6" id="KW-0547">Nucleotide-binding</keyword>
<dbReference type="Pfam" id="PF13090">
    <property type="entry name" value="PP_kinase_C"/>
    <property type="match status" value="1"/>
</dbReference>
<evidence type="ECO:0000256" key="2">
    <source>
        <dbReference type="ARBA" id="ARBA00022679"/>
    </source>
</evidence>
<evidence type="ECO:0000313" key="13">
    <source>
        <dbReference type="EMBL" id="CAF0695418.1"/>
    </source>
</evidence>
<dbReference type="AlphaFoldDB" id="A0A8J2BL47"/>
<feature type="active site" description="Phosphohistidine intermediate" evidence="6">
    <location>
        <position position="438"/>
    </location>
</feature>
<evidence type="ECO:0000259" key="10">
    <source>
        <dbReference type="Pfam" id="PF13089"/>
    </source>
</evidence>
<comment type="cofactor">
    <cofactor evidence="6">
        <name>Mg(2+)</name>
        <dbReference type="ChEBI" id="CHEBI:18420"/>
    </cofactor>
</comment>
<comment type="PTM">
    <text evidence="6 7">An intermediate of this reaction is the autophosphorylated ppk in which a phosphate is covalently linked to a histidine residue through a N-P bond.</text>
</comment>
<feature type="binding site" evidence="6">
    <location>
        <position position="408"/>
    </location>
    <ligand>
        <name>Mg(2+)</name>
        <dbReference type="ChEBI" id="CHEBI:18420"/>
    </ligand>
</feature>
<comment type="catalytic activity">
    <reaction evidence="6 7">
        <text>[phosphate](n) + ATP = [phosphate](n+1) + ADP</text>
        <dbReference type="Rhea" id="RHEA:19573"/>
        <dbReference type="Rhea" id="RHEA-COMP:9859"/>
        <dbReference type="Rhea" id="RHEA-COMP:14280"/>
        <dbReference type="ChEBI" id="CHEBI:16838"/>
        <dbReference type="ChEBI" id="CHEBI:30616"/>
        <dbReference type="ChEBI" id="CHEBI:456216"/>
        <dbReference type="EC" id="2.7.4.1"/>
    </reaction>
</comment>
<evidence type="ECO:0000256" key="3">
    <source>
        <dbReference type="ARBA" id="ARBA00022741"/>
    </source>
</evidence>
<feature type="region of interest" description="Disordered" evidence="8">
    <location>
        <begin position="717"/>
        <end position="736"/>
    </location>
</feature>
<feature type="domain" description="Polyphosphate kinase middle" evidence="9">
    <location>
        <begin position="127"/>
        <end position="303"/>
    </location>
</feature>
<dbReference type="CDD" id="cd09168">
    <property type="entry name" value="PLDc_PaPPK1_C2_like"/>
    <property type="match status" value="1"/>
</dbReference>
<dbReference type="GO" id="GO:0005524">
    <property type="term" value="F:ATP binding"/>
    <property type="evidence" value="ECO:0007669"/>
    <property type="project" value="UniProtKB-KW"/>
</dbReference>
<feature type="domain" description="Polyphosphate kinase N-terminal" evidence="10">
    <location>
        <begin position="12"/>
        <end position="117"/>
    </location>
</feature>
<name>A0A8J2BL47_9BACT</name>
<dbReference type="GO" id="GO:0008976">
    <property type="term" value="F:polyphosphate kinase activity"/>
    <property type="evidence" value="ECO:0007669"/>
    <property type="project" value="UniProtKB-UniRule"/>
</dbReference>
<evidence type="ECO:0000256" key="4">
    <source>
        <dbReference type="ARBA" id="ARBA00022777"/>
    </source>
</evidence>
<dbReference type="SUPFAM" id="SSF56024">
    <property type="entry name" value="Phospholipase D/nuclease"/>
    <property type="match status" value="2"/>
</dbReference>
<accession>A0A8J2BL47</accession>
<dbReference type="InterPro" id="IPR041108">
    <property type="entry name" value="PP_kinase_C_1"/>
</dbReference>
<dbReference type="InterPro" id="IPR003414">
    <property type="entry name" value="PP_kinase"/>
</dbReference>